<keyword evidence="9" id="KW-0285">Flavoprotein</keyword>
<dbReference type="InterPro" id="IPR035965">
    <property type="entry name" value="PAS-like_dom_sf"/>
</dbReference>
<keyword evidence="14" id="KW-0547">Nucleotide-binding</keyword>
<dbReference type="InterPro" id="IPR000014">
    <property type="entry name" value="PAS"/>
</dbReference>
<dbReference type="Proteomes" id="UP000095463">
    <property type="component" value="Unassembled WGS sequence"/>
</dbReference>
<protein>
    <recommendedName>
        <fullName evidence="4">Blue-light-activated histidine kinase</fullName>
        <ecNumber evidence="3">2.7.13.3</ecNumber>
    </recommendedName>
</protein>
<dbReference type="PROSITE" id="PS50112">
    <property type="entry name" value="PAS"/>
    <property type="match status" value="1"/>
</dbReference>
<keyword evidence="17 23" id="KW-1133">Transmembrane helix</keyword>
<keyword evidence="18" id="KW-0157">Chromophore</keyword>
<dbReference type="EMBL" id="LAJE02000056">
    <property type="protein sequence ID" value="OEO32752.1"/>
    <property type="molecule type" value="Genomic_DNA"/>
</dbReference>
<evidence type="ECO:0000256" key="21">
    <source>
        <dbReference type="ARBA" id="ARBA00023136"/>
    </source>
</evidence>
<comment type="subcellular location">
    <subcellularLocation>
        <location evidence="2">Cell membrane</location>
        <topology evidence="2">Multi-pass membrane protein</topology>
    </subcellularLocation>
</comment>
<sequence length="870" mass="95414">MLLVLIAGTAYLLTASYFDTKRAVHDDASSSSQVVAANAKWAFETARQTLLRVDDTLGADISAPPPGAAEQLKEAISTLPGQPRIYVVDTAGTTSLTTDEQFKPIDVRDREYFAAVAAGEPFHVSALLVSRLNGEQIFTISKRIERNGQFAGAAIISFNSELLEEVWQSLHLDRQSTVGLLRDDGQLVSRYPPPPGPQDLSQYILFTTYLPLAPSGSYDAVSPTDGVNRVVGYRRVPGTNLVALASVSSDNAFASYWAATWGVLALVIPALVALVLIAWGTFRLLRADARQREAEAQFRVFAEAMPNHVWSARPDGKLDWFNSGVYRYSGRSEGTLDGDNWTSIIHPDDLPEAGKRWSAALQDGTPYEVQFRIRGADGSYRWYLTRAVPLRNARGAISKWIGTNTDIDDEKATLTRLAESEARLRLAIDAGQLAIWELDIDALQITPSPALNRLYGFPEEATPTLAEYQSRYAPGEAERVAAISAAAVARGELDLEVEMKHLWPDGTEKWLLIRSQLAPGSTLSSGRAIGVVIDVTERRRIEDQLRRSEQRFRLSQHAAGIASLEVDIASGTIQGSEKFWDLWGLEQRDKAHVSLFESIVVPEDRDVRSNDQTRRAGTAAQNVEYRIRRPDTGELRWLSRHMEFIHDEAGEPVTMFGVVQDITEQKEAHARQEMLTHELSHRIKNMLAMVSALATQTLRDTTLEAGKEALIQRLGALGTAHDALLGRNWTDAPMQAVIAAATAHLPSERIALSGPSFALSPKMALSMALAVNELGTNALKYGALSNETGRVSIDWSVETNERGERTLTWVWRETGGPPVTPPTRRGFGSLLIKRVLASDFGGEVDVDYAPDGLVATLSATLEQSDAGAAR</sequence>
<dbReference type="GO" id="GO:0000160">
    <property type="term" value="P:phosphorelay signal transduction system"/>
    <property type="evidence" value="ECO:0007669"/>
    <property type="project" value="UniProtKB-KW"/>
</dbReference>
<evidence type="ECO:0000313" key="27">
    <source>
        <dbReference type="Proteomes" id="UP000095463"/>
    </source>
</evidence>
<evidence type="ECO:0000256" key="11">
    <source>
        <dbReference type="ARBA" id="ARBA00022679"/>
    </source>
</evidence>
<keyword evidence="20" id="KW-0843">Virulence</keyword>
<feature type="domain" description="PAC" evidence="25">
    <location>
        <begin position="493"/>
        <end position="547"/>
    </location>
</feature>
<dbReference type="InterPro" id="IPR000700">
    <property type="entry name" value="PAS-assoc_C"/>
</dbReference>
<dbReference type="CDD" id="cd12915">
    <property type="entry name" value="PDC2_DGC_like"/>
    <property type="match status" value="1"/>
</dbReference>
<dbReference type="InterPro" id="IPR036890">
    <property type="entry name" value="HATPase_C_sf"/>
</dbReference>
<keyword evidence="12 23" id="KW-0812">Transmembrane</keyword>
<dbReference type="Pfam" id="PF02743">
    <property type="entry name" value="dCache_1"/>
    <property type="match status" value="1"/>
</dbReference>
<evidence type="ECO:0000259" key="25">
    <source>
        <dbReference type="PROSITE" id="PS50113"/>
    </source>
</evidence>
<evidence type="ECO:0000256" key="14">
    <source>
        <dbReference type="ARBA" id="ARBA00022741"/>
    </source>
</evidence>
<dbReference type="PANTHER" id="PTHR41523:SF7">
    <property type="entry name" value="HISTIDINE KINASE"/>
    <property type="match status" value="1"/>
</dbReference>
<feature type="domain" description="PAC" evidence="25">
    <location>
        <begin position="367"/>
        <end position="419"/>
    </location>
</feature>
<dbReference type="SUPFAM" id="SSF103190">
    <property type="entry name" value="Sensory domain-like"/>
    <property type="match status" value="1"/>
</dbReference>
<evidence type="ECO:0000256" key="12">
    <source>
        <dbReference type="ARBA" id="ARBA00022692"/>
    </source>
</evidence>
<keyword evidence="19" id="KW-0902">Two-component regulatory system</keyword>
<feature type="transmembrane region" description="Helical" evidence="23">
    <location>
        <begin position="256"/>
        <end position="282"/>
    </location>
</feature>
<dbReference type="GO" id="GO:0005524">
    <property type="term" value="F:ATP binding"/>
    <property type="evidence" value="ECO:0007669"/>
    <property type="project" value="UniProtKB-KW"/>
</dbReference>
<dbReference type="Gene3D" id="3.30.565.10">
    <property type="entry name" value="Histidine kinase-like ATPase, C-terminal domain"/>
    <property type="match status" value="1"/>
</dbReference>
<keyword evidence="7" id="KW-0597">Phosphoprotein</keyword>
<dbReference type="SMART" id="SM00091">
    <property type="entry name" value="PAS"/>
    <property type="match status" value="2"/>
</dbReference>
<dbReference type="EC" id="2.7.13.3" evidence="3"/>
<dbReference type="InterPro" id="IPR013655">
    <property type="entry name" value="PAS_fold_3"/>
</dbReference>
<evidence type="ECO:0000256" key="17">
    <source>
        <dbReference type="ARBA" id="ARBA00022989"/>
    </source>
</evidence>
<dbReference type="Pfam" id="PF08447">
    <property type="entry name" value="PAS_3"/>
    <property type="match status" value="2"/>
</dbReference>
<dbReference type="NCBIfam" id="TIGR00229">
    <property type="entry name" value="sensory_box"/>
    <property type="match status" value="2"/>
</dbReference>
<dbReference type="FunFam" id="3.30.450.20:FF:000099">
    <property type="entry name" value="Sensory box sensor histidine kinase"/>
    <property type="match status" value="1"/>
</dbReference>
<evidence type="ECO:0000256" key="23">
    <source>
        <dbReference type="SAM" id="Phobius"/>
    </source>
</evidence>
<dbReference type="InterPro" id="IPR001610">
    <property type="entry name" value="PAC"/>
</dbReference>
<keyword evidence="11" id="KW-0808">Transferase</keyword>
<dbReference type="SMART" id="SM00086">
    <property type="entry name" value="PAC"/>
    <property type="match status" value="3"/>
</dbReference>
<name>A0A1E5XVZ6_9HYPH</name>
<dbReference type="InterPro" id="IPR011102">
    <property type="entry name" value="Sig_transdc_His_kinase_HWE"/>
</dbReference>
<evidence type="ECO:0000256" key="6">
    <source>
        <dbReference type="ARBA" id="ARBA00022543"/>
    </source>
</evidence>
<evidence type="ECO:0000256" key="5">
    <source>
        <dbReference type="ARBA" id="ARBA00022475"/>
    </source>
</evidence>
<evidence type="ECO:0000256" key="9">
    <source>
        <dbReference type="ARBA" id="ARBA00022630"/>
    </source>
</evidence>
<evidence type="ECO:0000256" key="18">
    <source>
        <dbReference type="ARBA" id="ARBA00022991"/>
    </source>
</evidence>
<dbReference type="Gene3D" id="3.30.450.20">
    <property type="entry name" value="PAS domain"/>
    <property type="match status" value="5"/>
</dbReference>
<keyword evidence="10" id="KW-0288">FMN</keyword>
<feature type="domain" description="PAC" evidence="25">
    <location>
        <begin position="621"/>
        <end position="674"/>
    </location>
</feature>
<dbReference type="GO" id="GO:0005886">
    <property type="term" value="C:plasma membrane"/>
    <property type="evidence" value="ECO:0007669"/>
    <property type="project" value="UniProtKB-SubCell"/>
</dbReference>
<evidence type="ECO:0000256" key="19">
    <source>
        <dbReference type="ARBA" id="ARBA00023012"/>
    </source>
</evidence>
<dbReference type="Gene3D" id="2.10.70.100">
    <property type="match status" value="1"/>
</dbReference>
<evidence type="ECO:0000256" key="20">
    <source>
        <dbReference type="ARBA" id="ARBA00023026"/>
    </source>
</evidence>
<dbReference type="GO" id="GO:0009881">
    <property type="term" value="F:photoreceptor activity"/>
    <property type="evidence" value="ECO:0007669"/>
    <property type="project" value="UniProtKB-KW"/>
</dbReference>
<evidence type="ECO:0000256" key="15">
    <source>
        <dbReference type="ARBA" id="ARBA00022777"/>
    </source>
</evidence>
<dbReference type="PROSITE" id="PS50113">
    <property type="entry name" value="PAC"/>
    <property type="match status" value="3"/>
</dbReference>
<proteinExistence type="predicted"/>
<evidence type="ECO:0000256" key="3">
    <source>
        <dbReference type="ARBA" id="ARBA00012438"/>
    </source>
</evidence>
<keyword evidence="6" id="KW-0600">Photoreceptor protein</keyword>
<organism evidence="26 27">
    <name type="scientific">Devosia insulae DS-56</name>
    <dbReference type="NCBI Taxonomy" id="1116389"/>
    <lineage>
        <taxon>Bacteria</taxon>
        <taxon>Pseudomonadati</taxon>
        <taxon>Pseudomonadota</taxon>
        <taxon>Alphaproteobacteria</taxon>
        <taxon>Hyphomicrobiales</taxon>
        <taxon>Devosiaceae</taxon>
        <taxon>Devosia</taxon>
    </lineage>
</organism>
<keyword evidence="5" id="KW-1003">Cell membrane</keyword>
<reference evidence="26 27" key="1">
    <citation type="journal article" date="2015" name="Genome Announc.">
        <title>Genome Assemblies of Three Soil-Associated Devosia species: D. insulae, D. limi, and D. soli.</title>
        <authorList>
            <person name="Hassan Y.I."/>
            <person name="Lepp D."/>
            <person name="Zhou T."/>
        </authorList>
    </citation>
    <scope>NUCLEOTIDE SEQUENCE [LARGE SCALE GENOMIC DNA]</scope>
    <source>
        <strain evidence="26 27">DS-56</strain>
    </source>
</reference>
<keyword evidence="21 23" id="KW-0472">Membrane</keyword>
<dbReference type="AlphaFoldDB" id="A0A1E5XVZ6"/>
<evidence type="ECO:0000256" key="1">
    <source>
        <dbReference type="ARBA" id="ARBA00000085"/>
    </source>
</evidence>
<dbReference type="GO" id="GO:0004673">
    <property type="term" value="F:protein histidine kinase activity"/>
    <property type="evidence" value="ECO:0007669"/>
    <property type="project" value="UniProtKB-EC"/>
</dbReference>
<dbReference type="SUPFAM" id="SSF55785">
    <property type="entry name" value="PYP-like sensor domain (PAS domain)"/>
    <property type="match status" value="3"/>
</dbReference>
<comment type="caution">
    <text evidence="26">The sequence shown here is derived from an EMBL/GenBank/DDBJ whole genome shotgun (WGS) entry which is preliminary data.</text>
</comment>
<evidence type="ECO:0000256" key="2">
    <source>
        <dbReference type="ARBA" id="ARBA00004651"/>
    </source>
</evidence>
<dbReference type="InterPro" id="IPR029151">
    <property type="entry name" value="Sensor-like_sf"/>
</dbReference>
<keyword evidence="15" id="KW-0418">Kinase</keyword>
<evidence type="ECO:0000313" key="26">
    <source>
        <dbReference type="EMBL" id="OEO32752.1"/>
    </source>
</evidence>
<gene>
    <name evidence="26" type="ORF">VW23_009910</name>
</gene>
<evidence type="ECO:0000256" key="8">
    <source>
        <dbReference type="ARBA" id="ARBA00022606"/>
    </source>
</evidence>
<evidence type="ECO:0000256" key="10">
    <source>
        <dbReference type="ARBA" id="ARBA00022643"/>
    </source>
</evidence>
<keyword evidence="8" id="KW-0716">Sensory transduction</keyword>
<keyword evidence="16" id="KW-0067">ATP-binding</keyword>
<evidence type="ECO:0000259" key="24">
    <source>
        <dbReference type="PROSITE" id="PS50112"/>
    </source>
</evidence>
<evidence type="ECO:0000256" key="16">
    <source>
        <dbReference type="ARBA" id="ARBA00022840"/>
    </source>
</evidence>
<keyword evidence="27" id="KW-1185">Reference proteome</keyword>
<evidence type="ECO:0000256" key="13">
    <source>
        <dbReference type="ARBA" id="ARBA00022737"/>
    </source>
</evidence>
<comment type="catalytic activity">
    <reaction evidence="1">
        <text>ATP + protein L-histidine = ADP + protein N-phospho-L-histidine.</text>
        <dbReference type="EC" id="2.7.13.3"/>
    </reaction>
</comment>
<evidence type="ECO:0000256" key="4">
    <source>
        <dbReference type="ARBA" id="ARBA00021740"/>
    </source>
</evidence>
<dbReference type="InterPro" id="IPR033479">
    <property type="entry name" value="dCache_1"/>
</dbReference>
<accession>A0A1E5XVZ6</accession>
<keyword evidence="22" id="KW-0675">Receptor</keyword>
<evidence type="ECO:0000256" key="7">
    <source>
        <dbReference type="ARBA" id="ARBA00022553"/>
    </source>
</evidence>
<dbReference type="CDD" id="cd00130">
    <property type="entry name" value="PAS"/>
    <property type="match status" value="2"/>
</dbReference>
<evidence type="ECO:0000256" key="22">
    <source>
        <dbReference type="ARBA" id="ARBA00023170"/>
    </source>
</evidence>
<dbReference type="PANTHER" id="PTHR41523">
    <property type="entry name" value="TWO-COMPONENT SYSTEM SENSOR PROTEIN"/>
    <property type="match status" value="1"/>
</dbReference>
<dbReference type="CDD" id="cd12914">
    <property type="entry name" value="PDC1_DGC_like"/>
    <property type="match status" value="1"/>
</dbReference>
<keyword evidence="13" id="KW-0677">Repeat</keyword>
<dbReference type="Pfam" id="PF07536">
    <property type="entry name" value="HWE_HK"/>
    <property type="match status" value="1"/>
</dbReference>
<feature type="domain" description="PAS" evidence="24">
    <location>
        <begin position="294"/>
        <end position="364"/>
    </location>
</feature>
<dbReference type="SMART" id="SM00911">
    <property type="entry name" value="HWE_HK"/>
    <property type="match status" value="1"/>
</dbReference>